<sequence>MPDARVPVSTVVYDALRADILSGRVRPGDGIPSERTLSERFEVNRHAVREAVKRLQQAGLVQVSHGGATRVLDWRRTGGLELLVDLPPEDVGVARAAYELRACIAADVAARAAARATDEDRASLAARAAAFAAAREHCVATDGPVSPGPALLDAYRELWDVLVDATGNIAYRLAYNSLLHGEDAVTAVAVIYLRDELLDAETTDALVAAVLDSDADAARAAAATLTAHTLTALSPTEAPSR</sequence>
<evidence type="ECO:0000256" key="2">
    <source>
        <dbReference type="ARBA" id="ARBA00023125"/>
    </source>
</evidence>
<feature type="domain" description="HTH gntR-type" evidence="4">
    <location>
        <begin position="6"/>
        <end position="74"/>
    </location>
</feature>
<reference evidence="5 6" key="1">
    <citation type="submission" date="2022-06" db="EMBL/GenBank/DDBJ databases">
        <title>Paraconexibacter antarcticus.</title>
        <authorList>
            <person name="Kim C.S."/>
        </authorList>
    </citation>
    <scope>NUCLEOTIDE SEQUENCE [LARGE SCALE GENOMIC DNA]</scope>
    <source>
        <strain evidence="5 6">02-257</strain>
    </source>
</reference>
<dbReference type="PANTHER" id="PTHR43537:SF24">
    <property type="entry name" value="GLUCONATE OPERON TRANSCRIPTIONAL REPRESSOR"/>
    <property type="match status" value="1"/>
</dbReference>
<dbReference type="Pfam" id="PF07729">
    <property type="entry name" value="FCD"/>
    <property type="match status" value="1"/>
</dbReference>
<organism evidence="5 6">
    <name type="scientific">Paraconexibacter antarcticus</name>
    <dbReference type="NCBI Taxonomy" id="2949664"/>
    <lineage>
        <taxon>Bacteria</taxon>
        <taxon>Bacillati</taxon>
        <taxon>Actinomycetota</taxon>
        <taxon>Thermoleophilia</taxon>
        <taxon>Solirubrobacterales</taxon>
        <taxon>Paraconexibacteraceae</taxon>
        <taxon>Paraconexibacter</taxon>
    </lineage>
</organism>
<keyword evidence="1" id="KW-0805">Transcription regulation</keyword>
<name>A0ABY5DQT3_9ACTN</name>
<evidence type="ECO:0000259" key="4">
    <source>
        <dbReference type="PROSITE" id="PS50949"/>
    </source>
</evidence>
<accession>A0ABY5DQT3</accession>
<keyword evidence="6" id="KW-1185">Reference proteome</keyword>
<dbReference type="PANTHER" id="PTHR43537">
    <property type="entry name" value="TRANSCRIPTIONAL REGULATOR, GNTR FAMILY"/>
    <property type="match status" value="1"/>
</dbReference>
<proteinExistence type="predicted"/>
<dbReference type="InterPro" id="IPR036390">
    <property type="entry name" value="WH_DNA-bd_sf"/>
</dbReference>
<dbReference type="Gene3D" id="1.20.120.530">
    <property type="entry name" value="GntR ligand-binding domain-like"/>
    <property type="match status" value="1"/>
</dbReference>
<evidence type="ECO:0000256" key="3">
    <source>
        <dbReference type="ARBA" id="ARBA00023163"/>
    </source>
</evidence>
<dbReference type="InterPro" id="IPR000524">
    <property type="entry name" value="Tscrpt_reg_HTH_GntR"/>
</dbReference>
<dbReference type="Gene3D" id="1.10.10.10">
    <property type="entry name" value="Winged helix-like DNA-binding domain superfamily/Winged helix DNA-binding domain"/>
    <property type="match status" value="1"/>
</dbReference>
<evidence type="ECO:0000313" key="6">
    <source>
        <dbReference type="Proteomes" id="UP001056035"/>
    </source>
</evidence>
<dbReference type="PROSITE" id="PS50949">
    <property type="entry name" value="HTH_GNTR"/>
    <property type="match status" value="1"/>
</dbReference>
<dbReference type="SMART" id="SM00895">
    <property type="entry name" value="FCD"/>
    <property type="match status" value="1"/>
</dbReference>
<dbReference type="PRINTS" id="PR00035">
    <property type="entry name" value="HTHGNTR"/>
</dbReference>
<dbReference type="SUPFAM" id="SSF46785">
    <property type="entry name" value="Winged helix' DNA-binding domain"/>
    <property type="match status" value="1"/>
</dbReference>
<dbReference type="InterPro" id="IPR011711">
    <property type="entry name" value="GntR_C"/>
</dbReference>
<keyword evidence="2" id="KW-0238">DNA-binding</keyword>
<keyword evidence="3" id="KW-0804">Transcription</keyword>
<dbReference type="Proteomes" id="UP001056035">
    <property type="component" value="Chromosome"/>
</dbReference>
<dbReference type="InterPro" id="IPR036388">
    <property type="entry name" value="WH-like_DNA-bd_sf"/>
</dbReference>
<evidence type="ECO:0000256" key="1">
    <source>
        <dbReference type="ARBA" id="ARBA00023015"/>
    </source>
</evidence>
<dbReference type="SMART" id="SM00345">
    <property type="entry name" value="HTH_GNTR"/>
    <property type="match status" value="1"/>
</dbReference>
<dbReference type="RefSeq" id="WP_254570541.1">
    <property type="nucleotide sequence ID" value="NZ_CP098502.1"/>
</dbReference>
<dbReference type="CDD" id="cd07377">
    <property type="entry name" value="WHTH_GntR"/>
    <property type="match status" value="1"/>
</dbReference>
<protein>
    <submittedName>
        <fullName evidence="5">GntR family transcriptional regulator</fullName>
    </submittedName>
</protein>
<dbReference type="EMBL" id="CP098502">
    <property type="protein sequence ID" value="UTI63820.1"/>
    <property type="molecule type" value="Genomic_DNA"/>
</dbReference>
<dbReference type="Pfam" id="PF00392">
    <property type="entry name" value="GntR"/>
    <property type="match status" value="1"/>
</dbReference>
<dbReference type="InterPro" id="IPR008920">
    <property type="entry name" value="TF_FadR/GntR_C"/>
</dbReference>
<gene>
    <name evidence="5" type="ORF">NBH00_21055</name>
</gene>
<evidence type="ECO:0000313" key="5">
    <source>
        <dbReference type="EMBL" id="UTI63820.1"/>
    </source>
</evidence>